<feature type="compositionally biased region" description="Low complexity" evidence="1">
    <location>
        <begin position="30"/>
        <end position="44"/>
    </location>
</feature>
<evidence type="ECO:0000313" key="3">
    <source>
        <dbReference type="Proteomes" id="UP001497497"/>
    </source>
</evidence>
<feature type="non-terminal residue" evidence="2">
    <location>
        <position position="193"/>
    </location>
</feature>
<comment type="caution">
    <text evidence="2">The sequence shown here is derived from an EMBL/GenBank/DDBJ whole genome shotgun (WGS) entry which is preliminary data.</text>
</comment>
<evidence type="ECO:0000256" key="1">
    <source>
        <dbReference type="SAM" id="MobiDB-lite"/>
    </source>
</evidence>
<evidence type="ECO:0000313" key="2">
    <source>
        <dbReference type="EMBL" id="CAL1548443.1"/>
    </source>
</evidence>
<keyword evidence="3" id="KW-1185">Reference proteome</keyword>
<organism evidence="2 3">
    <name type="scientific">Lymnaea stagnalis</name>
    <name type="common">Great pond snail</name>
    <name type="synonym">Helix stagnalis</name>
    <dbReference type="NCBI Taxonomy" id="6523"/>
    <lineage>
        <taxon>Eukaryota</taxon>
        <taxon>Metazoa</taxon>
        <taxon>Spiralia</taxon>
        <taxon>Lophotrochozoa</taxon>
        <taxon>Mollusca</taxon>
        <taxon>Gastropoda</taxon>
        <taxon>Heterobranchia</taxon>
        <taxon>Euthyneura</taxon>
        <taxon>Panpulmonata</taxon>
        <taxon>Hygrophila</taxon>
        <taxon>Lymnaeoidea</taxon>
        <taxon>Lymnaeidae</taxon>
        <taxon>Lymnaea</taxon>
    </lineage>
</organism>
<feature type="compositionally biased region" description="Low complexity" evidence="1">
    <location>
        <begin position="57"/>
        <end position="91"/>
    </location>
</feature>
<dbReference type="EMBL" id="CAXITT010001353">
    <property type="protein sequence ID" value="CAL1548443.1"/>
    <property type="molecule type" value="Genomic_DNA"/>
</dbReference>
<sequence length="193" mass="20075">SDSRSQNTAAPSLTTSASNDSRSQNTAAPSQTTSVSSDSESQSTPAPSKIDFVSNDPKSQSTTAPSKTTSPTTAAQSSSSSRPRISSNSTAQSPTMTETWVNPGPDQPIQPNSFQNTTTPTTAPETVSTTTHTIAAASPTNALCSCTCQFAQKMTSFPGSLARHGELTDGINSDLLLEKEELSAQKTLKITVE</sequence>
<name>A0AAV2IMQ1_LYMST</name>
<protein>
    <submittedName>
        <fullName evidence="2">Uncharacterized protein</fullName>
    </submittedName>
</protein>
<gene>
    <name evidence="2" type="ORF">GSLYS_00021760001</name>
</gene>
<feature type="region of interest" description="Disordered" evidence="1">
    <location>
        <begin position="1"/>
        <end position="124"/>
    </location>
</feature>
<dbReference type="AlphaFoldDB" id="A0AAV2IMQ1"/>
<reference evidence="2 3" key="1">
    <citation type="submission" date="2024-04" db="EMBL/GenBank/DDBJ databases">
        <authorList>
            <consortium name="Genoscope - CEA"/>
            <person name="William W."/>
        </authorList>
    </citation>
    <scope>NUCLEOTIDE SEQUENCE [LARGE SCALE GENOMIC DNA]</scope>
</reference>
<feature type="compositionally biased region" description="Polar residues" evidence="1">
    <location>
        <begin position="1"/>
        <end position="29"/>
    </location>
</feature>
<proteinExistence type="predicted"/>
<accession>A0AAV2IMQ1</accession>
<feature type="non-terminal residue" evidence="2">
    <location>
        <position position="1"/>
    </location>
</feature>
<dbReference type="Proteomes" id="UP001497497">
    <property type="component" value="Unassembled WGS sequence"/>
</dbReference>